<gene>
    <name evidence="1" type="ORF">DERF_006138</name>
</gene>
<reference evidence="1" key="1">
    <citation type="submission" date="2013-05" db="EMBL/GenBank/DDBJ databases">
        <authorList>
            <person name="Yim A.K.Y."/>
            <person name="Chan T.F."/>
            <person name="Ji K.M."/>
            <person name="Liu X.Y."/>
            <person name="Zhou J.W."/>
            <person name="Li R.Q."/>
            <person name="Yang K.Y."/>
            <person name="Li J."/>
            <person name="Li M."/>
            <person name="Law P.T.W."/>
            <person name="Wu Y.L."/>
            <person name="Cai Z.L."/>
            <person name="Qin H."/>
            <person name="Bao Y."/>
            <person name="Leung R.K.K."/>
            <person name="Ng P.K.S."/>
            <person name="Zou J."/>
            <person name="Zhong X.J."/>
            <person name="Ran P.X."/>
            <person name="Zhong N.S."/>
            <person name="Liu Z.G."/>
            <person name="Tsui S.K.W."/>
        </authorList>
    </citation>
    <scope>NUCLEOTIDE SEQUENCE</scope>
    <source>
        <strain evidence="1">Derf</strain>
        <tissue evidence="1">Whole organism</tissue>
    </source>
</reference>
<accession>A0A922I5K5</accession>
<comment type="caution">
    <text evidence="1">The sequence shown here is derived from an EMBL/GenBank/DDBJ whole genome shotgun (WGS) entry which is preliminary data.</text>
</comment>
<keyword evidence="2" id="KW-1185">Reference proteome</keyword>
<dbReference type="Proteomes" id="UP000790347">
    <property type="component" value="Unassembled WGS sequence"/>
</dbReference>
<name>A0A922I5K5_DERFA</name>
<protein>
    <submittedName>
        <fullName evidence="1">Uncharacterized protein</fullName>
    </submittedName>
</protein>
<proteinExistence type="predicted"/>
<organism evidence="1 2">
    <name type="scientific">Dermatophagoides farinae</name>
    <name type="common">American house dust mite</name>
    <dbReference type="NCBI Taxonomy" id="6954"/>
    <lineage>
        <taxon>Eukaryota</taxon>
        <taxon>Metazoa</taxon>
        <taxon>Ecdysozoa</taxon>
        <taxon>Arthropoda</taxon>
        <taxon>Chelicerata</taxon>
        <taxon>Arachnida</taxon>
        <taxon>Acari</taxon>
        <taxon>Acariformes</taxon>
        <taxon>Sarcoptiformes</taxon>
        <taxon>Astigmata</taxon>
        <taxon>Psoroptidia</taxon>
        <taxon>Analgoidea</taxon>
        <taxon>Pyroglyphidae</taxon>
        <taxon>Dermatophagoidinae</taxon>
        <taxon>Dermatophagoides</taxon>
    </lineage>
</organism>
<evidence type="ECO:0000313" key="1">
    <source>
        <dbReference type="EMBL" id="KAH9522574.1"/>
    </source>
</evidence>
<evidence type="ECO:0000313" key="2">
    <source>
        <dbReference type="Proteomes" id="UP000790347"/>
    </source>
</evidence>
<dbReference type="AlphaFoldDB" id="A0A922I5K5"/>
<sequence>MYLKISKQIPQATHHPSHYRHSIRNSKVDKEKAIVKKEVPNSNHLQMLLWIKNVIRLTLNE</sequence>
<dbReference type="EMBL" id="ASGP02000002">
    <property type="protein sequence ID" value="KAH9522574.1"/>
    <property type="molecule type" value="Genomic_DNA"/>
</dbReference>
<reference evidence="1" key="2">
    <citation type="journal article" date="2022" name="Res Sq">
        <title>Comparative Genomics Reveals Insights into the Divergent Evolution of Astigmatic Mites and Household Pest Adaptations.</title>
        <authorList>
            <person name="Xiong Q."/>
            <person name="Wan A.T.-Y."/>
            <person name="Liu X.-Y."/>
            <person name="Fung C.S.-H."/>
            <person name="Xiao X."/>
            <person name="Malainual N."/>
            <person name="Hou J."/>
            <person name="Wang L."/>
            <person name="Wang M."/>
            <person name="Yang K."/>
            <person name="Cui Y."/>
            <person name="Leung E."/>
            <person name="Nong W."/>
            <person name="Shin S.-K."/>
            <person name="Au S."/>
            <person name="Jeong K.Y."/>
            <person name="Chew F.T."/>
            <person name="Hui J."/>
            <person name="Leung T.F."/>
            <person name="Tungtrongchitr A."/>
            <person name="Zhong N."/>
            <person name="Liu Z."/>
            <person name="Tsui S."/>
        </authorList>
    </citation>
    <scope>NUCLEOTIDE SEQUENCE</scope>
    <source>
        <strain evidence="1">Derf</strain>
        <tissue evidence="1">Whole organism</tissue>
    </source>
</reference>